<evidence type="ECO:0000313" key="3">
    <source>
        <dbReference type="Proteomes" id="UP000269945"/>
    </source>
</evidence>
<comment type="caution">
    <text evidence="2">The sequence shown here is derived from an EMBL/GenBank/DDBJ whole genome shotgun (WGS) entry which is preliminary data.</text>
</comment>
<evidence type="ECO:0000256" key="1">
    <source>
        <dbReference type="SAM" id="MobiDB-lite"/>
    </source>
</evidence>
<protein>
    <submittedName>
        <fullName evidence="2">Uncharacterized protein</fullName>
    </submittedName>
</protein>
<gene>
    <name evidence="2" type="ORF">BN2614_LOCUS2</name>
</gene>
<feature type="region of interest" description="Disordered" evidence="1">
    <location>
        <begin position="42"/>
        <end position="79"/>
    </location>
</feature>
<organism evidence="2 3">
    <name type="scientific">Gulo gulo</name>
    <name type="common">Wolverine</name>
    <name type="synonym">Gluton</name>
    <dbReference type="NCBI Taxonomy" id="48420"/>
    <lineage>
        <taxon>Eukaryota</taxon>
        <taxon>Metazoa</taxon>
        <taxon>Chordata</taxon>
        <taxon>Craniata</taxon>
        <taxon>Vertebrata</taxon>
        <taxon>Euteleostomi</taxon>
        <taxon>Mammalia</taxon>
        <taxon>Eutheria</taxon>
        <taxon>Laurasiatheria</taxon>
        <taxon>Carnivora</taxon>
        <taxon>Caniformia</taxon>
        <taxon>Musteloidea</taxon>
        <taxon>Mustelidae</taxon>
        <taxon>Guloninae</taxon>
        <taxon>Gulo</taxon>
    </lineage>
</organism>
<dbReference type="AlphaFoldDB" id="A0A9X9LIH6"/>
<accession>A0A9X9LIH6</accession>
<keyword evidence="3" id="KW-1185">Reference proteome</keyword>
<name>A0A9X9LIH6_GULGU</name>
<feature type="compositionally biased region" description="Gly residues" evidence="1">
    <location>
        <begin position="49"/>
        <end position="59"/>
    </location>
</feature>
<dbReference type="Proteomes" id="UP000269945">
    <property type="component" value="Unassembled WGS sequence"/>
</dbReference>
<dbReference type="EMBL" id="CYRY02004469">
    <property type="protein sequence ID" value="VCW68975.1"/>
    <property type="molecule type" value="Genomic_DNA"/>
</dbReference>
<proteinExistence type="predicted"/>
<reference evidence="2 3" key="1">
    <citation type="submission" date="2018-10" db="EMBL/GenBank/DDBJ databases">
        <authorList>
            <person name="Ekblom R."/>
            <person name="Jareborg N."/>
        </authorList>
    </citation>
    <scope>NUCLEOTIDE SEQUENCE [LARGE SCALE GENOMIC DNA]</scope>
    <source>
        <tissue evidence="2">Muscle</tissue>
    </source>
</reference>
<evidence type="ECO:0000313" key="2">
    <source>
        <dbReference type="EMBL" id="VCW68975.1"/>
    </source>
</evidence>
<feature type="non-terminal residue" evidence="2">
    <location>
        <position position="99"/>
    </location>
</feature>
<sequence length="99" mass="10354">MGLQGQASLRLGSWPCMPMLPILARARRIPWKELTAEPPVPTYHLQAGAGQGPGEGLLGGPLESESRNHGPSFPPASLSPTGWERLALLALSPGPAPSL</sequence>